<dbReference type="EC" id="2.7.7.7" evidence="6"/>
<dbReference type="Pfam" id="PF01535">
    <property type="entry name" value="PPR"/>
    <property type="match status" value="8"/>
</dbReference>
<dbReference type="FunFam" id="1.10.150.20:FF:000014">
    <property type="entry name" value="Polymerase (DNA directed), eta"/>
    <property type="match status" value="1"/>
</dbReference>
<evidence type="ECO:0000256" key="12">
    <source>
        <dbReference type="ARBA" id="ARBA00022842"/>
    </source>
</evidence>
<dbReference type="GO" id="GO:0009411">
    <property type="term" value="P:response to UV"/>
    <property type="evidence" value="ECO:0007669"/>
    <property type="project" value="UniProtKB-ARBA"/>
</dbReference>
<gene>
    <name evidence="20" type="ORF">HYC85_016728</name>
</gene>
<dbReference type="Proteomes" id="UP000593564">
    <property type="component" value="Unassembled WGS sequence"/>
</dbReference>
<dbReference type="EMBL" id="JACBKZ010000007">
    <property type="protein sequence ID" value="KAF5946500.1"/>
    <property type="molecule type" value="Genomic_DNA"/>
</dbReference>
<proteinExistence type="inferred from homology"/>
<evidence type="ECO:0000256" key="10">
    <source>
        <dbReference type="ARBA" id="ARBA00022737"/>
    </source>
</evidence>
<feature type="repeat" description="PPR" evidence="17">
    <location>
        <begin position="1266"/>
        <end position="1301"/>
    </location>
</feature>
<keyword evidence="14" id="KW-0539">Nucleus</keyword>
<dbReference type="GO" id="GO:0008270">
    <property type="term" value="F:zinc ion binding"/>
    <property type="evidence" value="ECO:0007669"/>
    <property type="project" value="InterPro"/>
</dbReference>
<dbReference type="Pfam" id="PF14432">
    <property type="entry name" value="DYW_deaminase"/>
    <property type="match status" value="1"/>
</dbReference>
<dbReference type="Gene3D" id="3.30.70.270">
    <property type="match status" value="1"/>
</dbReference>
<dbReference type="Pfam" id="PF21704">
    <property type="entry name" value="POLH-Rev1_HhH"/>
    <property type="match status" value="1"/>
</dbReference>
<dbReference type="GO" id="GO:0006281">
    <property type="term" value="P:DNA repair"/>
    <property type="evidence" value="ECO:0007669"/>
    <property type="project" value="UniProtKB-KW"/>
</dbReference>
<keyword evidence="13" id="KW-0234">DNA repair</keyword>
<evidence type="ECO:0000256" key="14">
    <source>
        <dbReference type="ARBA" id="ARBA00023242"/>
    </source>
</evidence>
<dbReference type="NCBIfam" id="TIGR00756">
    <property type="entry name" value="PPR"/>
    <property type="match status" value="5"/>
</dbReference>
<dbReference type="Pfam" id="PF00817">
    <property type="entry name" value="IMS"/>
    <property type="match status" value="1"/>
</dbReference>
<feature type="repeat" description="PPR" evidence="17">
    <location>
        <begin position="1164"/>
        <end position="1198"/>
    </location>
</feature>
<feature type="repeat" description="PPR" evidence="17">
    <location>
        <begin position="1368"/>
        <end position="1402"/>
    </location>
</feature>
<dbReference type="GO" id="GO:0006301">
    <property type="term" value="P:DNA damage tolerance"/>
    <property type="evidence" value="ECO:0007669"/>
    <property type="project" value="UniProtKB-ARBA"/>
</dbReference>
<dbReference type="Gene3D" id="3.30.1490.100">
    <property type="entry name" value="DNA polymerase, Y-family, little finger domain"/>
    <property type="match status" value="1"/>
</dbReference>
<dbReference type="InterPro" id="IPR043128">
    <property type="entry name" value="Rev_trsase/Diguanyl_cyclase"/>
</dbReference>
<reference evidence="21" key="1">
    <citation type="journal article" date="2020" name="Nat. Commun.">
        <title>Genome assembly of wild tea tree DASZ reveals pedigree and selection history of tea varieties.</title>
        <authorList>
            <person name="Zhang W."/>
            <person name="Zhang Y."/>
            <person name="Qiu H."/>
            <person name="Guo Y."/>
            <person name="Wan H."/>
            <person name="Zhang X."/>
            <person name="Scossa F."/>
            <person name="Alseekh S."/>
            <person name="Zhang Q."/>
            <person name="Wang P."/>
            <person name="Xu L."/>
            <person name="Schmidt M.H."/>
            <person name="Jia X."/>
            <person name="Li D."/>
            <person name="Zhu A."/>
            <person name="Guo F."/>
            <person name="Chen W."/>
            <person name="Ni D."/>
            <person name="Usadel B."/>
            <person name="Fernie A.R."/>
            <person name="Wen W."/>
        </authorList>
    </citation>
    <scope>NUCLEOTIDE SEQUENCE [LARGE SCALE GENOMIC DNA]</scope>
    <source>
        <strain evidence="21">cv. G240</strain>
    </source>
</reference>
<feature type="compositionally biased region" description="Low complexity" evidence="18">
    <location>
        <begin position="922"/>
        <end position="949"/>
    </location>
</feature>
<comment type="subcellular location">
    <subcellularLocation>
        <location evidence="3">Nucleus</location>
    </subcellularLocation>
</comment>
<keyword evidence="9" id="KW-0479">Metal-binding</keyword>
<dbReference type="UniPathway" id="UPA00557">
    <property type="reaction ID" value="UER00614"/>
</dbReference>
<dbReference type="InterPro" id="IPR001126">
    <property type="entry name" value="UmuC"/>
</dbReference>
<evidence type="ECO:0000256" key="9">
    <source>
        <dbReference type="ARBA" id="ARBA00022723"/>
    </source>
</evidence>
<dbReference type="GO" id="GO:0003684">
    <property type="term" value="F:damaged DNA binding"/>
    <property type="evidence" value="ECO:0007669"/>
    <property type="project" value="InterPro"/>
</dbReference>
<dbReference type="GO" id="GO:0016024">
    <property type="term" value="P:CDP-diacylglycerol biosynthetic process"/>
    <property type="evidence" value="ECO:0007669"/>
    <property type="project" value="UniProtKB-UniPathway"/>
</dbReference>
<protein>
    <recommendedName>
        <fullName evidence="15">DNA polymerase eta</fullName>
        <ecNumber evidence="6">2.7.7.7</ecNumber>
    </recommendedName>
</protein>
<dbReference type="InterPro" id="IPR032867">
    <property type="entry name" value="DYW_dom"/>
</dbReference>
<dbReference type="GO" id="GO:0005634">
    <property type="term" value="C:nucleus"/>
    <property type="evidence" value="ECO:0007669"/>
    <property type="project" value="UniProtKB-SubCell"/>
</dbReference>
<dbReference type="FunFam" id="3.30.70.270:FF:000029">
    <property type="entry name" value="DNA polymerase eta"/>
    <property type="match status" value="1"/>
</dbReference>
<keyword evidence="7" id="KW-0808">Transferase</keyword>
<evidence type="ECO:0000313" key="20">
    <source>
        <dbReference type="EMBL" id="KAF5946500.1"/>
    </source>
</evidence>
<dbReference type="PROSITE" id="PS51375">
    <property type="entry name" value="PPR"/>
    <property type="match status" value="5"/>
</dbReference>
<dbReference type="Gene3D" id="3.40.1170.60">
    <property type="match status" value="1"/>
</dbReference>
<dbReference type="Pfam" id="PF11799">
    <property type="entry name" value="IMS_C"/>
    <property type="match status" value="1"/>
</dbReference>
<evidence type="ECO:0000256" key="16">
    <source>
        <dbReference type="ARBA" id="ARBA00049244"/>
    </source>
</evidence>
<sequence>MPVARPESSGARVITHLDMDCFYVQVEQRKQPHLRGQPTAVVQYNSWKGGGLIAVSYEARKYGVKRSMRGDEAKQVCPQIQLVQVPVARGKADLSIYRNAGSEVVSILARKGRCERASIDEVYLDLTDAAEAMLAETPPESLEKIDEEALKSHILSLNEDGSDHKGNVREWLHRSDADHHDKLLACGALIVAELRMQVLKETEFTCSAGIAHNKVGSSVQFRCLSFILHHLMEGQLSSFADAGQTSKWKQLGGKLGSSLQIDLGVNTVGELLQFSEEKLQERYGVNTGTWLWNIARGISGEEVEGRLLPKSHGSGKTFPGPRALKKIASVEHWLNELCEELSERLHSDLEQNKRIAHTLTLHARAFKSSDSESQKNFPSKSCPLRYGSAKIKEDALNLFQAGLREYLGSHRIKAQGSHYNGWGITSLSVTASKIVAIPSGTCSIMKYFHGQDQSNCSSKQVDDRFVAEAAPLSPSGTERYSELHTTEPPIEFREEETRIRYAMPSLDQQENKGEVSTREDTCETMQSADDQVISCSLSKQAHDAFVQETSALSSSGRDDMRRDVWDYKIDEIDPTVVKELPPEIQEELQVWLRPQKRHGGGGSSCSASSSGSDHRGGGTGGDVGGIVMLCSMKHGYSKNGAVHAPGTYRVRVRVPVRLHAYRVQQKVVGYFCLSWVRHGYGSGTAWVRLYKEKRRLRPSPSSAISKQRSTSTLTLVFDPHPRLRLRNRDRLRPSLTLVFDFDPEIRPSSSTSTQISTSTLGFGFGFDFNFNAEITLIFDPRHQRIVVYLQLPPVFLVFLGEMALKLGEKKKCSESGQVTREVVISSRKEAAECMRKIVRHRVMVSSARQAVSGLLTAGAVRGVRGDAVLIHLGSQFLLIGTFDGGIGIRLEQPTIAMHDQRIPNKSRVLSPLSLTVSSLQTQQPTFQKQSPQPTTTTTVTTFTPISTKTPPKPRSESRSTASWIEALRSQTRSNHFREAISTYIEMTMAGKKPNNFAFPAVLKAVTGIQDLNCGEQIHAASVKLGYSESSVTVANTLINMYGKCGDIRDVFKVFDRIPQRDQVSWNSMISALCQFEEWELALEAFRMMQLDRVEPSSFTLVSVALACSNLSKRDGLRLGKQVHGYGLRVDDQKTFTNNALMAMYAKLGRVDDSKAMFELYGDRDMVSWNTMISSFSQSDRFNEALTFLRLMVLEGIKPDGVTIASVLPACSHLELLYLGKEIHAYALRNDELIGNSFVGSALVDMYCNCKKVESGRSVFDGILERRLGLWNAMIAGYAQNGFNDKALILFMEMVEVSGLFPNTTTMASALPACVDCEAFSDKEGMHGYVVKLGFGTDRYVQNALMDMYCRMGKIEVSKYIFNSMEIRDIVSWNTMITAYVLCGCHETALVMLNEMQRFKKKNDECEDERNIPYKPNAITLMTILPGCAALAALAKGKEIHAYAIRNALASDVAVGSALVDMYAKCGCLNLSRRIFDCMPVRNIITWNVIIMAYGMHGKGEEAFELFKSMVGKEHRGEEVEPNEVTFIAIFASCSHSGMLNEGVNLFYRMKDDYGIEPTSDHYACVVDLLGRAGQLEEAYELVNAMPYEFDKIGAWSSLLGACRIHQNVEFGEIAAKNLLHLEPNVASHYVLLSNIYSSASLWDKATEVRKNMKEMGVRKEPGCSWIEFDDEVHKFTAGDSLHPQSEKLHGFLETLAERMRKEGYVPDTSCVLHNVDEEEKENLLCGHSEKLAIAFGILNTPPGTTIRVAKNLRVCNDCHVATKFISKIVGREIIVRDLRRFHHFRDGSCSCGDYW</sequence>
<evidence type="ECO:0000256" key="3">
    <source>
        <dbReference type="ARBA" id="ARBA00004123"/>
    </source>
</evidence>
<evidence type="ECO:0000256" key="7">
    <source>
        <dbReference type="ARBA" id="ARBA00022679"/>
    </source>
</evidence>
<evidence type="ECO:0000256" key="2">
    <source>
        <dbReference type="ARBA" id="ARBA00001946"/>
    </source>
</evidence>
<evidence type="ECO:0000256" key="5">
    <source>
        <dbReference type="ARBA" id="ARBA00010945"/>
    </source>
</evidence>
<dbReference type="PANTHER" id="PTHR47926">
    <property type="entry name" value="PENTATRICOPEPTIDE REPEAT-CONTAINING PROTEIN"/>
    <property type="match status" value="1"/>
</dbReference>
<accession>A0A7J7H0L3</accession>
<dbReference type="FunFam" id="3.40.1170.60:FF:000003">
    <property type="entry name" value="DNA polymerase eta"/>
    <property type="match status" value="1"/>
</dbReference>
<dbReference type="InterPro" id="IPR011990">
    <property type="entry name" value="TPR-like_helical_dom_sf"/>
</dbReference>
<evidence type="ECO:0000256" key="6">
    <source>
        <dbReference type="ARBA" id="ARBA00012417"/>
    </source>
</evidence>
<dbReference type="InterPro" id="IPR002885">
    <property type="entry name" value="PPR_rpt"/>
</dbReference>
<evidence type="ECO:0000256" key="13">
    <source>
        <dbReference type="ARBA" id="ARBA00023204"/>
    </source>
</evidence>
<keyword evidence="12" id="KW-0460">Magnesium</keyword>
<dbReference type="GO" id="GO:0009451">
    <property type="term" value="P:RNA modification"/>
    <property type="evidence" value="ECO:0007669"/>
    <property type="project" value="InterPro"/>
</dbReference>
<keyword evidence="21" id="KW-1185">Reference proteome</keyword>
<dbReference type="FunFam" id="1.25.40.10:FF:001359">
    <property type="entry name" value="Pentatricopeptide repeat-containing protein At3g57430, chloroplastic"/>
    <property type="match status" value="1"/>
</dbReference>
<comment type="similarity">
    <text evidence="4">Belongs to the PPR family. PCMP-H subfamily.</text>
</comment>
<dbReference type="GO" id="GO:0003723">
    <property type="term" value="F:RNA binding"/>
    <property type="evidence" value="ECO:0007669"/>
    <property type="project" value="InterPro"/>
</dbReference>
<dbReference type="SUPFAM" id="SSF100879">
    <property type="entry name" value="Lesion bypass DNA polymerase (Y-family), little finger domain"/>
    <property type="match status" value="1"/>
</dbReference>
<name>A0A7J7H0L3_CAMSI</name>
<dbReference type="InterPro" id="IPR046960">
    <property type="entry name" value="PPR_At4g14850-like_plant"/>
</dbReference>
<comment type="similarity">
    <text evidence="5">Belongs to the DNA polymerase type-Y family.</text>
</comment>
<dbReference type="InterPro" id="IPR046848">
    <property type="entry name" value="E_motif"/>
</dbReference>
<dbReference type="PANTHER" id="PTHR47926:SF514">
    <property type="entry name" value="TETRATRICOPEPTIDE-LIKE HELICAL DOMAIN SUPERFAMILY, DYW DOMAIN-CONTAINING PROTEIN"/>
    <property type="match status" value="1"/>
</dbReference>
<feature type="region of interest" description="Disordered" evidence="18">
    <location>
        <begin position="595"/>
        <end position="618"/>
    </location>
</feature>
<feature type="repeat" description="PPR" evidence="17">
    <location>
        <begin position="1061"/>
        <end position="1095"/>
    </location>
</feature>
<dbReference type="FunFam" id="1.25.40.10:FF:001178">
    <property type="entry name" value="Pentatricopeptide repeat-containing protein, chloroplastic"/>
    <property type="match status" value="1"/>
</dbReference>
<keyword evidence="10" id="KW-0677">Repeat</keyword>
<keyword evidence="8" id="KW-0548">Nucleotidyltransferase</keyword>
<reference evidence="20 21" key="2">
    <citation type="submission" date="2020-07" db="EMBL/GenBank/DDBJ databases">
        <title>Genome assembly of wild tea tree DASZ reveals pedigree and selection history of tea varieties.</title>
        <authorList>
            <person name="Zhang W."/>
        </authorList>
    </citation>
    <scope>NUCLEOTIDE SEQUENCE [LARGE SCALE GENOMIC DNA]</scope>
    <source>
        <strain evidence="21">cv. G240</strain>
        <tissue evidence="20">Leaf</tissue>
    </source>
</reference>
<dbReference type="FunFam" id="1.25.40.10:FF:000733">
    <property type="entry name" value="Pentatricopeptide repeat-containing protein, chloroplastic"/>
    <property type="match status" value="1"/>
</dbReference>
<evidence type="ECO:0000313" key="21">
    <source>
        <dbReference type="Proteomes" id="UP000593564"/>
    </source>
</evidence>
<evidence type="ECO:0000256" key="15">
    <source>
        <dbReference type="ARBA" id="ARBA00044975"/>
    </source>
</evidence>
<dbReference type="FunFam" id="3.30.1490.100:FF:000006">
    <property type="entry name" value="DNA polymerase eta"/>
    <property type="match status" value="1"/>
</dbReference>
<comment type="cofactor">
    <cofactor evidence="2">
        <name>Mg(2+)</name>
        <dbReference type="ChEBI" id="CHEBI:18420"/>
    </cofactor>
</comment>
<evidence type="ECO:0000256" key="18">
    <source>
        <dbReference type="SAM" id="MobiDB-lite"/>
    </source>
</evidence>
<dbReference type="Gene3D" id="1.25.40.10">
    <property type="entry name" value="Tetratricopeptide repeat domain"/>
    <property type="match status" value="5"/>
</dbReference>
<comment type="caution">
    <text evidence="20">The sequence shown here is derived from an EMBL/GenBank/DDBJ whole genome shotgun (WGS) entry which is preliminary data.</text>
</comment>
<evidence type="ECO:0000256" key="1">
    <source>
        <dbReference type="ARBA" id="ARBA00001936"/>
    </source>
</evidence>
<feature type="repeat" description="PPR" evidence="17">
    <location>
        <begin position="1482"/>
        <end position="1516"/>
    </location>
</feature>
<dbReference type="InterPro" id="IPR036775">
    <property type="entry name" value="DNA_pol_Y-fam_lit_finger_sf"/>
</dbReference>
<evidence type="ECO:0000256" key="17">
    <source>
        <dbReference type="PROSITE-ProRule" id="PRU00708"/>
    </source>
</evidence>
<evidence type="ECO:0000256" key="11">
    <source>
        <dbReference type="ARBA" id="ARBA00022763"/>
    </source>
</evidence>
<organism evidence="20 21">
    <name type="scientific">Camellia sinensis</name>
    <name type="common">Tea plant</name>
    <name type="synonym">Thea sinensis</name>
    <dbReference type="NCBI Taxonomy" id="4442"/>
    <lineage>
        <taxon>Eukaryota</taxon>
        <taxon>Viridiplantae</taxon>
        <taxon>Streptophyta</taxon>
        <taxon>Embryophyta</taxon>
        <taxon>Tracheophyta</taxon>
        <taxon>Spermatophyta</taxon>
        <taxon>Magnoliopsida</taxon>
        <taxon>eudicotyledons</taxon>
        <taxon>Gunneridae</taxon>
        <taxon>Pentapetalae</taxon>
        <taxon>asterids</taxon>
        <taxon>Ericales</taxon>
        <taxon>Theaceae</taxon>
        <taxon>Camellia</taxon>
    </lineage>
</organism>
<dbReference type="SUPFAM" id="SSF56672">
    <property type="entry name" value="DNA/RNA polymerases"/>
    <property type="match status" value="1"/>
</dbReference>
<feature type="region of interest" description="Disordered" evidence="18">
    <location>
        <begin position="922"/>
        <end position="959"/>
    </location>
</feature>
<feature type="domain" description="UmuC" evidence="19">
    <location>
        <begin position="14"/>
        <end position="215"/>
    </location>
</feature>
<dbReference type="Gene3D" id="1.10.150.20">
    <property type="entry name" value="5' to 3' exonuclease, C-terminal subdomain"/>
    <property type="match status" value="1"/>
</dbReference>
<comment type="cofactor">
    <cofactor evidence="1">
        <name>Mn(2+)</name>
        <dbReference type="ChEBI" id="CHEBI:29035"/>
    </cofactor>
</comment>
<dbReference type="InterPro" id="IPR017961">
    <property type="entry name" value="DNA_pol_Y-fam_little_finger"/>
</dbReference>
<evidence type="ECO:0000259" key="19">
    <source>
        <dbReference type="PROSITE" id="PS50173"/>
    </source>
</evidence>
<evidence type="ECO:0000256" key="4">
    <source>
        <dbReference type="ARBA" id="ARBA00006643"/>
    </source>
</evidence>
<dbReference type="InterPro" id="IPR043502">
    <property type="entry name" value="DNA/RNA_pol_sf"/>
</dbReference>
<comment type="catalytic activity">
    <reaction evidence="16">
        <text>DNA(n) + a 2'-deoxyribonucleoside 5'-triphosphate = DNA(n+1) + diphosphate</text>
        <dbReference type="Rhea" id="RHEA:22508"/>
        <dbReference type="Rhea" id="RHEA-COMP:17339"/>
        <dbReference type="Rhea" id="RHEA-COMP:17340"/>
        <dbReference type="ChEBI" id="CHEBI:33019"/>
        <dbReference type="ChEBI" id="CHEBI:61560"/>
        <dbReference type="ChEBI" id="CHEBI:173112"/>
        <dbReference type="EC" id="2.7.7.7"/>
    </reaction>
</comment>
<dbReference type="GO" id="GO:0003887">
    <property type="term" value="F:DNA-directed DNA polymerase activity"/>
    <property type="evidence" value="ECO:0007669"/>
    <property type="project" value="UniProtKB-EC"/>
</dbReference>
<dbReference type="Pfam" id="PF20431">
    <property type="entry name" value="E_motif"/>
    <property type="match status" value="1"/>
</dbReference>
<dbReference type="FunFam" id="1.25.40.10:FF:002471">
    <property type="entry name" value="Pentatricopeptide repeat-containing protein chloroplastic"/>
    <property type="match status" value="1"/>
</dbReference>
<dbReference type="PROSITE" id="PS50173">
    <property type="entry name" value="UMUC"/>
    <property type="match status" value="1"/>
</dbReference>
<evidence type="ECO:0000256" key="8">
    <source>
        <dbReference type="ARBA" id="ARBA00022695"/>
    </source>
</evidence>
<keyword evidence="11" id="KW-0227">DNA damage</keyword>
<dbReference type="Pfam" id="PF13041">
    <property type="entry name" value="PPR_2"/>
    <property type="match status" value="1"/>
</dbReference>